<sequence length="126" mass="13806">MEWSGGKIMAREILKSGDVVLPAPVSISVADEIIWTSDTGRTLAGTMIGDVIAEKKTVGLKWGYLLESEVTLIKSRLIAGFFPLSFRDDGVFLTIDAYRGTLSKEAAGWIGSDYWYKSVSVDAIQR</sequence>
<dbReference type="EMBL" id="JAMZFW010000033">
    <property type="protein sequence ID" value="MCP1103594.1"/>
    <property type="molecule type" value="Genomic_DNA"/>
</dbReference>
<evidence type="ECO:0000313" key="2">
    <source>
        <dbReference type="Proteomes" id="UP001523566"/>
    </source>
</evidence>
<protein>
    <submittedName>
        <fullName evidence="1">Uncharacterized protein</fullName>
    </submittedName>
</protein>
<proteinExistence type="predicted"/>
<evidence type="ECO:0000313" key="1">
    <source>
        <dbReference type="EMBL" id="MCP1103594.1"/>
    </source>
</evidence>
<dbReference type="RefSeq" id="WP_262067367.1">
    <property type="nucleotide sequence ID" value="NZ_JAMXOD010000033.1"/>
</dbReference>
<keyword evidence="2" id="KW-1185">Reference proteome</keyword>
<gene>
    <name evidence="1" type="ORF">NK125_14420</name>
</gene>
<name>A0ABT1ECL3_9FIRM</name>
<dbReference type="Proteomes" id="UP001523566">
    <property type="component" value="Unassembled WGS sequence"/>
</dbReference>
<organism evidence="1 2">
    <name type="scientific">Aequitasia blattaphilus</name>
    <dbReference type="NCBI Taxonomy" id="2949332"/>
    <lineage>
        <taxon>Bacteria</taxon>
        <taxon>Bacillati</taxon>
        <taxon>Bacillota</taxon>
        <taxon>Clostridia</taxon>
        <taxon>Lachnospirales</taxon>
        <taxon>Lachnospiraceae</taxon>
        <taxon>Aequitasia</taxon>
    </lineage>
</organism>
<reference evidence="1 2" key="1">
    <citation type="journal article" date="2022" name="Genome Biol. Evol.">
        <title>Host diet, physiology and behaviors set the stage for Lachnospiraceae cladogenesis.</title>
        <authorList>
            <person name="Vera-Ponce De Leon A."/>
            <person name="Schneider M."/>
            <person name="Jahnes B.C."/>
            <person name="Sadowski V."/>
            <person name="Camuy-Velez L.A."/>
            <person name="Duan J."/>
            <person name="Sabree Z.L."/>
        </authorList>
    </citation>
    <scope>NUCLEOTIDE SEQUENCE [LARGE SCALE GENOMIC DNA]</scope>
    <source>
        <strain evidence="1 2">PAL113</strain>
    </source>
</reference>
<accession>A0ABT1ECL3</accession>
<comment type="caution">
    <text evidence="1">The sequence shown here is derived from an EMBL/GenBank/DDBJ whole genome shotgun (WGS) entry which is preliminary data.</text>
</comment>